<accession>A0ABV2R4E5</accession>
<feature type="domain" description="Glycosyl transferase family 1" evidence="1">
    <location>
        <begin position="183"/>
        <end position="346"/>
    </location>
</feature>
<reference evidence="3 4" key="1">
    <citation type="submission" date="2024-06" db="EMBL/GenBank/DDBJ databases">
        <title>Sorghum-associated microbial communities from plants grown in Nebraska, USA.</title>
        <authorList>
            <person name="Schachtman D."/>
        </authorList>
    </citation>
    <scope>NUCLEOTIDE SEQUENCE [LARGE SCALE GENOMIC DNA]</scope>
    <source>
        <strain evidence="3 4">3207</strain>
    </source>
</reference>
<keyword evidence="4" id="KW-1185">Reference proteome</keyword>
<evidence type="ECO:0000313" key="4">
    <source>
        <dbReference type="Proteomes" id="UP001549321"/>
    </source>
</evidence>
<dbReference type="InterPro" id="IPR001296">
    <property type="entry name" value="Glyco_trans_1"/>
</dbReference>
<comment type="caution">
    <text evidence="3">The sequence shown here is derived from an EMBL/GenBank/DDBJ whole genome shotgun (WGS) entry which is preliminary data.</text>
</comment>
<organism evidence="3 4">
    <name type="scientific">Kaistia defluvii</name>
    <dbReference type="NCBI Taxonomy" id="410841"/>
    <lineage>
        <taxon>Bacteria</taxon>
        <taxon>Pseudomonadati</taxon>
        <taxon>Pseudomonadota</taxon>
        <taxon>Alphaproteobacteria</taxon>
        <taxon>Hyphomicrobiales</taxon>
        <taxon>Kaistiaceae</taxon>
        <taxon>Kaistia</taxon>
    </lineage>
</organism>
<dbReference type="RefSeq" id="WP_354553526.1">
    <property type="nucleotide sequence ID" value="NZ_JBEPSM010000003.1"/>
</dbReference>
<name>A0ABV2R4E5_9HYPH</name>
<dbReference type="SUPFAM" id="SSF53756">
    <property type="entry name" value="UDP-Glycosyltransferase/glycogen phosphorylase"/>
    <property type="match status" value="1"/>
</dbReference>
<dbReference type="PANTHER" id="PTHR12526">
    <property type="entry name" value="GLYCOSYLTRANSFERASE"/>
    <property type="match status" value="1"/>
</dbReference>
<dbReference type="Pfam" id="PF00534">
    <property type="entry name" value="Glycos_transf_1"/>
    <property type="match status" value="1"/>
</dbReference>
<proteinExistence type="predicted"/>
<dbReference type="Proteomes" id="UP001549321">
    <property type="component" value="Unassembled WGS sequence"/>
</dbReference>
<sequence length="394" mass="43399">MASRMRQRVLHILPDGSAGGGATVVLGLCRDLVATGNWDVGLVTAPNSPVAEQAENSGIACLPLDFFTSRFDFRLPGRLAQRIKAFRPDLLHAHGARAGLPFCLPSLSKTVPLAYTVHGFHHAKRPLPMRPLGRLAEGRIFARADAVVFVSNGDRFQAKRERILPAGDDRHSVIANGIDPTEFEGLVPFEERFDLVFAGRAHRQKNPFFMVEIMEALRGSGIRLRMICGGALEPSLRARIAASPARDSITLSGALPRDEVLRTFLSAKLYVLPSLWEGLPIAPIEALHCGLPVIASNIPGTDEVVIDGVNGRLIDRFDAADYAQAIRDILGDEAHRSRLAAEGRKRVKERFLRSVHSARHQALYRSMIPFSEHPEITDLFGRHPLRRTAATYED</sequence>
<evidence type="ECO:0000259" key="1">
    <source>
        <dbReference type="Pfam" id="PF00534"/>
    </source>
</evidence>
<protein>
    <submittedName>
        <fullName evidence="3">Glycosyltransferase involved in cell wall biosynthesis</fullName>
    </submittedName>
</protein>
<evidence type="ECO:0000259" key="2">
    <source>
        <dbReference type="Pfam" id="PF13439"/>
    </source>
</evidence>
<dbReference type="EMBL" id="JBEPSM010000003">
    <property type="protein sequence ID" value="MET4635993.1"/>
    <property type="molecule type" value="Genomic_DNA"/>
</dbReference>
<dbReference type="Gene3D" id="3.40.50.2000">
    <property type="entry name" value="Glycogen Phosphorylase B"/>
    <property type="match status" value="2"/>
</dbReference>
<dbReference type="InterPro" id="IPR028098">
    <property type="entry name" value="Glyco_trans_4-like_N"/>
</dbReference>
<dbReference type="Pfam" id="PF13439">
    <property type="entry name" value="Glyco_transf_4"/>
    <property type="match status" value="1"/>
</dbReference>
<evidence type="ECO:0000313" key="3">
    <source>
        <dbReference type="EMBL" id="MET4635993.1"/>
    </source>
</evidence>
<dbReference type="CDD" id="cd03801">
    <property type="entry name" value="GT4_PimA-like"/>
    <property type="match status" value="1"/>
</dbReference>
<feature type="domain" description="Glycosyltransferase subfamily 4-like N-terminal" evidence="2">
    <location>
        <begin position="19"/>
        <end position="181"/>
    </location>
</feature>
<gene>
    <name evidence="3" type="ORF">ABIE08_003944</name>
</gene>